<dbReference type="InterPro" id="IPR053745">
    <property type="entry name" value="Viral_Tail_Comp_sf"/>
</dbReference>
<name>A0ABZ1LH66_9ACTN</name>
<accession>A0ABZ1LH66</accession>
<dbReference type="Gene3D" id="3.30.2000.30">
    <property type="match status" value="1"/>
</dbReference>
<dbReference type="EMBL" id="CP108188">
    <property type="protein sequence ID" value="WTR73827.1"/>
    <property type="molecule type" value="Genomic_DNA"/>
</dbReference>
<keyword evidence="2" id="KW-1185">Reference proteome</keyword>
<evidence type="ECO:0000313" key="2">
    <source>
        <dbReference type="Proteomes" id="UP001622594"/>
    </source>
</evidence>
<dbReference type="InterPro" id="IPR021508">
    <property type="entry name" value="Gp17-like"/>
</dbReference>
<organism evidence="1 2">
    <name type="scientific">Streptomyces zaomyceticus</name>
    <dbReference type="NCBI Taxonomy" id="68286"/>
    <lineage>
        <taxon>Bacteria</taxon>
        <taxon>Bacillati</taxon>
        <taxon>Actinomycetota</taxon>
        <taxon>Actinomycetes</taxon>
        <taxon>Kitasatosporales</taxon>
        <taxon>Streptomycetaceae</taxon>
        <taxon>Streptomyces</taxon>
    </lineage>
</organism>
<sequence length="138" mass="15573">MTSPLPFLVVQTALYNRLKNDATLSSLATGVYDFVPETALYPYIHIGEAIDTPDNSHDRYGGQTVATLHVWDQYKGFKRVLQIGSRVQALLDHQPLTITGLTHIVTRYEFGQPLTDPEPPGDIRHLVLRYRIVTEQTP</sequence>
<proteinExistence type="predicted"/>
<reference evidence="1 2" key="1">
    <citation type="submission" date="2022-10" db="EMBL/GenBank/DDBJ databases">
        <title>The complete genomes of actinobacterial strains from the NBC collection.</title>
        <authorList>
            <person name="Joergensen T.S."/>
            <person name="Alvarez Arevalo M."/>
            <person name="Sterndorff E.B."/>
            <person name="Faurdal D."/>
            <person name="Vuksanovic O."/>
            <person name="Mourched A.-S."/>
            <person name="Charusanti P."/>
            <person name="Shaw S."/>
            <person name="Blin K."/>
            <person name="Weber T."/>
        </authorList>
    </citation>
    <scope>NUCLEOTIDE SEQUENCE [LARGE SCALE GENOMIC DNA]</scope>
    <source>
        <strain evidence="1 2">NBC_00123</strain>
    </source>
</reference>
<dbReference type="RefSeq" id="WP_406336645.1">
    <property type="nucleotide sequence ID" value="NZ_CP108188.1"/>
</dbReference>
<gene>
    <name evidence="1" type="ORF">OG814_33340</name>
</gene>
<evidence type="ECO:0000313" key="1">
    <source>
        <dbReference type="EMBL" id="WTR73827.1"/>
    </source>
</evidence>
<dbReference type="Pfam" id="PF11367">
    <property type="entry name" value="Tail_completion_gp17"/>
    <property type="match status" value="1"/>
</dbReference>
<protein>
    <submittedName>
        <fullName evidence="1">DUF3168 domain-containing protein</fullName>
    </submittedName>
</protein>
<dbReference type="Proteomes" id="UP001622594">
    <property type="component" value="Chromosome"/>
</dbReference>